<evidence type="ECO:0000256" key="1">
    <source>
        <dbReference type="ARBA" id="ARBA00022475"/>
    </source>
</evidence>
<name>A0A8J3CW69_9BACT</name>
<gene>
    <name evidence="9" type="ORF">GCM10008106_14610</name>
</gene>
<evidence type="ECO:0000256" key="2">
    <source>
        <dbReference type="ARBA" id="ARBA00022676"/>
    </source>
</evidence>
<dbReference type="CDD" id="cd04179">
    <property type="entry name" value="DPM_DPG-synthase_like"/>
    <property type="match status" value="1"/>
</dbReference>
<dbReference type="PANTHER" id="PTHR48090:SF3">
    <property type="entry name" value="UNDECAPRENYL-PHOSPHATE 4-DEOXY-4-FORMAMIDO-L-ARABINOSE TRANSFERASE"/>
    <property type="match status" value="1"/>
</dbReference>
<evidence type="ECO:0000256" key="5">
    <source>
        <dbReference type="ARBA" id="ARBA00022985"/>
    </source>
</evidence>
<keyword evidence="6" id="KW-1133">Transmembrane helix</keyword>
<evidence type="ECO:0000259" key="8">
    <source>
        <dbReference type="Pfam" id="PF00535"/>
    </source>
</evidence>
<evidence type="ECO:0000313" key="9">
    <source>
        <dbReference type="EMBL" id="GHB34382.1"/>
    </source>
</evidence>
<evidence type="ECO:0000256" key="3">
    <source>
        <dbReference type="ARBA" id="ARBA00022679"/>
    </source>
</evidence>
<dbReference type="GO" id="GO:0099621">
    <property type="term" value="F:undecaprenyl-phosphate 4-deoxy-4-formamido-L-arabinose transferase activity"/>
    <property type="evidence" value="ECO:0007669"/>
    <property type="project" value="TreeGrafter"/>
</dbReference>
<dbReference type="Proteomes" id="UP000642809">
    <property type="component" value="Unassembled WGS sequence"/>
</dbReference>
<protein>
    <submittedName>
        <fullName evidence="9">Dolichol-phosphate mannosyltransferase</fullName>
    </submittedName>
</protein>
<accession>A0A8J3CW69</accession>
<evidence type="ECO:0000313" key="10">
    <source>
        <dbReference type="Proteomes" id="UP000642809"/>
    </source>
</evidence>
<dbReference type="AlphaFoldDB" id="A0A8J3CW69"/>
<keyword evidence="3" id="KW-0808">Transferase</keyword>
<keyword evidence="4" id="KW-0812">Transmembrane</keyword>
<reference evidence="9" key="1">
    <citation type="journal article" date="2014" name="Int. J. Syst. Evol. Microbiol.">
        <title>Complete genome sequence of Corynebacterium casei LMG S-19264T (=DSM 44701T), isolated from a smear-ripened cheese.</title>
        <authorList>
            <consortium name="US DOE Joint Genome Institute (JGI-PGF)"/>
            <person name="Walter F."/>
            <person name="Albersmeier A."/>
            <person name="Kalinowski J."/>
            <person name="Ruckert C."/>
        </authorList>
    </citation>
    <scope>NUCLEOTIDE SEQUENCE</scope>
    <source>
        <strain evidence="9">KCTC 23224</strain>
    </source>
</reference>
<evidence type="ECO:0000256" key="7">
    <source>
        <dbReference type="ARBA" id="ARBA00023136"/>
    </source>
</evidence>
<reference evidence="9" key="2">
    <citation type="submission" date="2020-09" db="EMBL/GenBank/DDBJ databases">
        <authorList>
            <person name="Sun Q."/>
            <person name="Kim S."/>
        </authorList>
    </citation>
    <scope>NUCLEOTIDE SEQUENCE</scope>
    <source>
        <strain evidence="9">KCTC 23224</strain>
    </source>
</reference>
<organism evidence="9 10">
    <name type="scientific">Mongoliitalea lutea</name>
    <dbReference type="NCBI Taxonomy" id="849756"/>
    <lineage>
        <taxon>Bacteria</taxon>
        <taxon>Pseudomonadati</taxon>
        <taxon>Bacteroidota</taxon>
        <taxon>Cytophagia</taxon>
        <taxon>Cytophagales</taxon>
        <taxon>Cyclobacteriaceae</taxon>
        <taxon>Mongoliitalea</taxon>
    </lineage>
</organism>
<dbReference type="Gene3D" id="3.90.550.10">
    <property type="entry name" value="Spore Coat Polysaccharide Biosynthesis Protein SpsA, Chain A"/>
    <property type="match status" value="1"/>
</dbReference>
<dbReference type="PANTHER" id="PTHR48090">
    <property type="entry name" value="UNDECAPRENYL-PHOSPHATE 4-DEOXY-4-FORMAMIDO-L-ARABINOSE TRANSFERASE-RELATED"/>
    <property type="match status" value="1"/>
</dbReference>
<comment type="caution">
    <text evidence="9">The sequence shown here is derived from an EMBL/GenBank/DDBJ whole genome shotgun (WGS) entry which is preliminary data.</text>
</comment>
<dbReference type="InterPro" id="IPR029044">
    <property type="entry name" value="Nucleotide-diphossugar_trans"/>
</dbReference>
<keyword evidence="2 9" id="KW-0328">Glycosyltransferase</keyword>
<dbReference type="GO" id="GO:0005886">
    <property type="term" value="C:plasma membrane"/>
    <property type="evidence" value="ECO:0007669"/>
    <property type="project" value="TreeGrafter"/>
</dbReference>
<feature type="domain" description="Glycosyltransferase 2-like" evidence="8">
    <location>
        <begin position="11"/>
        <end position="159"/>
    </location>
</feature>
<sequence>MRSHTMPKALTIIIPVYNEEGNIFRIQDALNQYLEKSTLNVCALFVNDGSTDTSLALIQQICKANTHMGFISFDKNRGLSAAIKAGIDYATTDYVGYMDADLQTSPLDFCSFEPFLESYELVTGERQHRQDGLGKRFSSNFANWFRNSFLQDGMKDTGCPLKIFQREFALKLPYFNGVHRFFPALTQIYGGQVKVLPVQHFPRQAGVSKFNALNRIVQPLLDTLLVHRLKKRFIQYNIAASQKPQIPVK</sequence>
<dbReference type="EMBL" id="BMYF01000007">
    <property type="protein sequence ID" value="GHB34382.1"/>
    <property type="molecule type" value="Genomic_DNA"/>
</dbReference>
<dbReference type="GO" id="GO:0009103">
    <property type="term" value="P:lipopolysaccharide biosynthetic process"/>
    <property type="evidence" value="ECO:0007669"/>
    <property type="project" value="UniProtKB-KW"/>
</dbReference>
<dbReference type="InterPro" id="IPR001173">
    <property type="entry name" value="Glyco_trans_2-like"/>
</dbReference>
<dbReference type="InterPro" id="IPR050256">
    <property type="entry name" value="Glycosyltransferase_2"/>
</dbReference>
<keyword evidence="5" id="KW-0448">Lipopolysaccharide biosynthesis</keyword>
<dbReference type="Pfam" id="PF00535">
    <property type="entry name" value="Glycos_transf_2"/>
    <property type="match status" value="1"/>
</dbReference>
<proteinExistence type="predicted"/>
<keyword evidence="7" id="KW-0472">Membrane</keyword>
<keyword evidence="10" id="KW-1185">Reference proteome</keyword>
<evidence type="ECO:0000256" key="4">
    <source>
        <dbReference type="ARBA" id="ARBA00022692"/>
    </source>
</evidence>
<keyword evidence="1" id="KW-1003">Cell membrane</keyword>
<evidence type="ECO:0000256" key="6">
    <source>
        <dbReference type="ARBA" id="ARBA00022989"/>
    </source>
</evidence>
<dbReference type="SUPFAM" id="SSF53448">
    <property type="entry name" value="Nucleotide-diphospho-sugar transferases"/>
    <property type="match status" value="1"/>
</dbReference>